<evidence type="ECO:0000313" key="2">
    <source>
        <dbReference type="Proteomes" id="UP000271374"/>
    </source>
</evidence>
<accession>A0A431VXW4</accession>
<gene>
    <name evidence="1" type="ORF">EKG37_17410</name>
</gene>
<name>A0A431VXW4_9BACI</name>
<evidence type="ECO:0000313" key="1">
    <source>
        <dbReference type="EMBL" id="RTR28081.1"/>
    </source>
</evidence>
<protein>
    <submittedName>
        <fullName evidence="1">Uncharacterized protein</fullName>
    </submittedName>
</protein>
<proteinExistence type="predicted"/>
<reference evidence="1 2" key="1">
    <citation type="submission" date="2018-12" db="EMBL/GenBank/DDBJ databases">
        <title>Bacillus yapensis draft genome sequence.</title>
        <authorList>
            <person name="Yu L."/>
            <person name="Xu X."/>
            <person name="Tang X."/>
        </authorList>
    </citation>
    <scope>NUCLEOTIDE SEQUENCE [LARGE SCALE GENOMIC DNA]</scope>
    <source>
        <strain evidence="1 2">XXST-01</strain>
    </source>
</reference>
<dbReference type="RefSeq" id="WP_126410085.1">
    <property type="nucleotide sequence ID" value="NZ_RXNT01000016.1"/>
</dbReference>
<organism evidence="1 2">
    <name type="scientific">Bacillus yapensis</name>
    <dbReference type="NCBI Taxonomy" id="2492960"/>
    <lineage>
        <taxon>Bacteria</taxon>
        <taxon>Bacillati</taxon>
        <taxon>Bacillota</taxon>
        <taxon>Bacilli</taxon>
        <taxon>Bacillales</taxon>
        <taxon>Bacillaceae</taxon>
        <taxon>Bacillus</taxon>
    </lineage>
</organism>
<dbReference type="Proteomes" id="UP000271374">
    <property type="component" value="Unassembled WGS sequence"/>
</dbReference>
<keyword evidence="2" id="KW-1185">Reference proteome</keyword>
<dbReference type="EMBL" id="RXNT01000016">
    <property type="protein sequence ID" value="RTR28081.1"/>
    <property type="molecule type" value="Genomic_DNA"/>
</dbReference>
<dbReference type="AlphaFoldDB" id="A0A431VXW4"/>
<sequence length="118" mass="13826">MKLHKTISKLEEKLRLQRIYEIKEISEGQSLQLPPGGTGVIEINNKVKGYIINRIPQKTNFEIFIFDRFLRSPIVWVFKRSGEFIGNQKFTNIDDALAWMIEAYEKDAEIYMKESTKA</sequence>
<comment type="caution">
    <text evidence="1">The sequence shown here is derived from an EMBL/GenBank/DDBJ whole genome shotgun (WGS) entry which is preliminary data.</text>
</comment>